<evidence type="ECO:0000256" key="11">
    <source>
        <dbReference type="ARBA" id="ARBA00023015"/>
    </source>
</evidence>
<keyword evidence="14" id="KW-0539">Nucleus</keyword>
<dbReference type="SMART" id="SM00355">
    <property type="entry name" value="ZnF_C2H2"/>
    <property type="match status" value="7"/>
</dbReference>
<dbReference type="InterPro" id="IPR001909">
    <property type="entry name" value="KRAB"/>
</dbReference>
<evidence type="ECO:0000256" key="14">
    <source>
        <dbReference type="ARBA" id="ARBA00023242"/>
    </source>
</evidence>
<evidence type="ECO:0000256" key="9">
    <source>
        <dbReference type="ARBA" id="ARBA00022833"/>
    </source>
</evidence>
<comment type="function">
    <text evidence="1">May be involved in transcriptional regulation.</text>
</comment>
<evidence type="ECO:0000256" key="13">
    <source>
        <dbReference type="ARBA" id="ARBA00023163"/>
    </source>
</evidence>
<sequence length="568" mass="63687">PRCPSPLRPAAGPERTSERETQTAELSLTVVAAVQAVERKVDSHSTRLLDLEGRTGMAEKKLIDCEKTAAELGNQLESKCAALGTLIQEYGLLQRRLENMENLLKNRNFWILRLPPGRKGEVPKVPVTFDDVSVYFNDKEWEKLEEWQKELYKNVMKGNYESLISLDYAISKPGVLSQIEQGEESRGRNEQDLEESEIITDATAGSPQRDQQLEPAGIAGSRSFILAPGSDGGREPLVAAAGIRVVIKTEELLPEDSPENPGMSGQSEGSFQSPDEEAACESPYGSVSPPRELPGTSLGDSSEYGADFNEIQRVIVHHGSCTGRLCCPWSRAGSPVLFLPSCAVPGASHTRRGVGVPRRPEHGLKPPARPPPPGKPYKCSECESSFSHKSSLSKHQITHVGERPFTCGECRRSFRLQISLLMHQRIHAGKNEMAFLCPQCGKNFTRPSHLLRHQRTHTGERPYQCSQCEKTFSEKSKLTNHYRIHTRERPHACAVCGKGFIRKHHLLEHQRIHTGERPYHCTECGKNFTQKHHLLEHQRAHTGERPYPCTECTKCFRYKQSLKYHLRT</sequence>
<feature type="domain" description="C2H2-type" evidence="17">
    <location>
        <begin position="491"/>
        <end position="518"/>
    </location>
</feature>
<keyword evidence="6" id="KW-0479">Metal-binding</keyword>
<dbReference type="Proteomes" id="UP000545574">
    <property type="component" value="Unassembled WGS sequence"/>
</dbReference>
<dbReference type="InterPro" id="IPR050331">
    <property type="entry name" value="Zinc_finger"/>
</dbReference>
<keyword evidence="12" id="KW-0238">DNA-binding</keyword>
<reference evidence="20 21" key="1">
    <citation type="submission" date="2019-09" db="EMBL/GenBank/DDBJ databases">
        <title>Bird 10,000 Genomes (B10K) Project - Family phase.</title>
        <authorList>
            <person name="Zhang G."/>
        </authorList>
    </citation>
    <scope>NUCLEOTIDE SEQUENCE [LARGE SCALE GENOMIC DNA]</scope>
    <source>
        <strain evidence="20">B10K-DU-030-18</strain>
    </source>
</reference>
<dbReference type="InterPro" id="IPR036236">
    <property type="entry name" value="Znf_C2H2_sf"/>
</dbReference>
<evidence type="ECO:0000256" key="10">
    <source>
        <dbReference type="ARBA" id="ARBA00022843"/>
    </source>
</evidence>
<dbReference type="AlphaFoldDB" id="A0A7K6MQE5"/>
<dbReference type="EMBL" id="VZRT01002914">
    <property type="protein sequence ID" value="NWW38975.1"/>
    <property type="molecule type" value="Genomic_DNA"/>
</dbReference>
<feature type="domain" description="C2H2-type" evidence="17">
    <location>
        <begin position="435"/>
        <end position="462"/>
    </location>
</feature>
<feature type="region of interest" description="Disordered" evidence="16">
    <location>
        <begin position="1"/>
        <end position="23"/>
    </location>
</feature>
<dbReference type="Pfam" id="PF01352">
    <property type="entry name" value="KRAB"/>
    <property type="match status" value="1"/>
</dbReference>
<proteinExistence type="inferred from homology"/>
<dbReference type="InterPro" id="IPR003655">
    <property type="entry name" value="aKRAB"/>
</dbReference>
<feature type="compositionally biased region" description="Polar residues" evidence="16">
    <location>
        <begin position="263"/>
        <end position="273"/>
    </location>
</feature>
<comment type="similarity">
    <text evidence="3">Belongs to the krueppel C2H2-type zinc-finger protein family.</text>
</comment>
<feature type="domain" description="C2H2-type" evidence="17">
    <location>
        <begin position="519"/>
        <end position="546"/>
    </location>
</feature>
<dbReference type="SUPFAM" id="SSF57667">
    <property type="entry name" value="beta-beta-alpha zinc fingers"/>
    <property type="match status" value="4"/>
</dbReference>
<evidence type="ECO:0000313" key="20">
    <source>
        <dbReference type="EMBL" id="NWW38975.1"/>
    </source>
</evidence>
<feature type="domain" description="KRAB" evidence="18">
    <location>
        <begin position="127"/>
        <end position="198"/>
    </location>
</feature>
<keyword evidence="13" id="KW-0804">Transcription</keyword>
<dbReference type="Gene3D" id="3.30.160.60">
    <property type="entry name" value="Classic Zinc Finger"/>
    <property type="match status" value="7"/>
</dbReference>
<dbReference type="PANTHER" id="PTHR16515:SF49">
    <property type="entry name" value="GASTRULA ZINC FINGER PROTEIN XLCGF49.1-LIKE-RELATED"/>
    <property type="match status" value="1"/>
</dbReference>
<evidence type="ECO:0000256" key="15">
    <source>
        <dbReference type="PROSITE-ProRule" id="PRU00042"/>
    </source>
</evidence>
<evidence type="ECO:0000256" key="8">
    <source>
        <dbReference type="ARBA" id="ARBA00022771"/>
    </source>
</evidence>
<feature type="region of interest" description="Disordered" evidence="16">
    <location>
        <begin position="250"/>
        <end position="301"/>
    </location>
</feature>
<evidence type="ECO:0000256" key="16">
    <source>
        <dbReference type="SAM" id="MobiDB-lite"/>
    </source>
</evidence>
<feature type="domain" description="KRAB-related" evidence="19">
    <location>
        <begin position="124"/>
        <end position="188"/>
    </location>
</feature>
<keyword evidence="11" id="KW-0805">Transcription regulation</keyword>
<comment type="caution">
    <text evidence="20">The sequence shown here is derived from an EMBL/GenBank/DDBJ whole genome shotgun (WGS) entry which is preliminary data.</text>
</comment>
<evidence type="ECO:0000259" key="18">
    <source>
        <dbReference type="PROSITE" id="PS50805"/>
    </source>
</evidence>
<dbReference type="FunFam" id="3.30.160.60:FF:000410">
    <property type="entry name" value="Zinc finger protein 777"/>
    <property type="match status" value="2"/>
</dbReference>
<dbReference type="InterPro" id="IPR036051">
    <property type="entry name" value="KRAB_dom_sf"/>
</dbReference>
<dbReference type="InterPro" id="IPR013087">
    <property type="entry name" value="Znf_C2H2_type"/>
</dbReference>
<evidence type="ECO:0000256" key="7">
    <source>
        <dbReference type="ARBA" id="ARBA00022737"/>
    </source>
</evidence>
<keyword evidence="8 15" id="KW-0863">Zinc-finger</keyword>
<feature type="domain" description="C2H2-type" evidence="17">
    <location>
        <begin position="547"/>
        <end position="568"/>
    </location>
</feature>
<evidence type="ECO:0000256" key="5">
    <source>
        <dbReference type="ARBA" id="ARBA00022553"/>
    </source>
</evidence>
<evidence type="ECO:0000256" key="3">
    <source>
        <dbReference type="ARBA" id="ARBA00006991"/>
    </source>
</evidence>
<dbReference type="CDD" id="cd07765">
    <property type="entry name" value="KRAB_A-box"/>
    <property type="match status" value="1"/>
</dbReference>
<keyword evidence="5" id="KW-0597">Phosphoprotein</keyword>
<dbReference type="FunFam" id="3.30.160.60:FF:002110">
    <property type="entry name" value="Zinc finger protein 1053"/>
    <property type="match status" value="1"/>
</dbReference>
<feature type="non-terminal residue" evidence="20">
    <location>
        <position position="1"/>
    </location>
</feature>
<dbReference type="Gene3D" id="6.10.140.140">
    <property type="match status" value="1"/>
</dbReference>
<feature type="domain" description="C2H2-type" evidence="17">
    <location>
        <begin position="463"/>
        <end position="490"/>
    </location>
</feature>
<dbReference type="GO" id="GO:0006355">
    <property type="term" value="P:regulation of DNA-templated transcription"/>
    <property type="evidence" value="ECO:0007669"/>
    <property type="project" value="InterPro"/>
</dbReference>
<evidence type="ECO:0000256" key="12">
    <source>
        <dbReference type="ARBA" id="ARBA00023125"/>
    </source>
</evidence>
<protein>
    <submittedName>
        <fullName evidence="20">ZN398 protein</fullName>
    </submittedName>
</protein>
<dbReference type="SMART" id="SM00349">
    <property type="entry name" value="KRAB"/>
    <property type="match status" value="1"/>
</dbReference>
<dbReference type="GO" id="GO:0005634">
    <property type="term" value="C:nucleus"/>
    <property type="evidence" value="ECO:0007669"/>
    <property type="project" value="UniProtKB-SubCell"/>
</dbReference>
<comment type="subcellular location">
    <subcellularLocation>
        <location evidence="2">Nucleus</location>
    </subcellularLocation>
</comment>
<dbReference type="PROSITE" id="PS50806">
    <property type="entry name" value="KRAB_RELATED"/>
    <property type="match status" value="1"/>
</dbReference>
<name>A0A7K6MQE5_PANBI</name>
<dbReference type="FunFam" id="3.30.160.60:FF:000617">
    <property type="entry name" value="Zinc finger protein 777"/>
    <property type="match status" value="1"/>
</dbReference>
<organism evidence="20 21">
    <name type="scientific">Panurus biarmicus</name>
    <name type="common">Bearded tit</name>
    <dbReference type="NCBI Taxonomy" id="181101"/>
    <lineage>
        <taxon>Eukaryota</taxon>
        <taxon>Metazoa</taxon>
        <taxon>Chordata</taxon>
        <taxon>Craniata</taxon>
        <taxon>Vertebrata</taxon>
        <taxon>Euteleostomi</taxon>
        <taxon>Archelosauria</taxon>
        <taxon>Archosauria</taxon>
        <taxon>Dinosauria</taxon>
        <taxon>Saurischia</taxon>
        <taxon>Theropoda</taxon>
        <taxon>Coelurosauria</taxon>
        <taxon>Aves</taxon>
        <taxon>Neognathae</taxon>
        <taxon>Neoaves</taxon>
        <taxon>Telluraves</taxon>
        <taxon>Australaves</taxon>
        <taxon>Passeriformes</taxon>
        <taxon>Sylvioidea</taxon>
        <taxon>Sylviidae</taxon>
        <taxon>Sylviidae incertae sedis</taxon>
        <taxon>Panurus</taxon>
    </lineage>
</organism>
<feature type="domain" description="C2H2-type" evidence="17">
    <location>
        <begin position="405"/>
        <end position="432"/>
    </location>
</feature>
<dbReference type="FunFam" id="3.30.160.60:FF:000540">
    <property type="entry name" value="zinc finger protein 263 isoform X1"/>
    <property type="match status" value="1"/>
</dbReference>
<evidence type="ECO:0000259" key="19">
    <source>
        <dbReference type="PROSITE" id="PS50806"/>
    </source>
</evidence>
<dbReference type="FunFam" id="3.30.160.60:FF:001506">
    <property type="entry name" value="Zinc finger protein"/>
    <property type="match status" value="1"/>
</dbReference>
<dbReference type="PANTHER" id="PTHR16515">
    <property type="entry name" value="PR DOMAIN ZINC FINGER PROTEIN"/>
    <property type="match status" value="1"/>
</dbReference>
<evidence type="ECO:0000259" key="17">
    <source>
        <dbReference type="PROSITE" id="PS50157"/>
    </source>
</evidence>
<evidence type="ECO:0000256" key="4">
    <source>
        <dbReference type="ARBA" id="ARBA00022499"/>
    </source>
</evidence>
<keyword evidence="21" id="KW-1185">Reference proteome</keyword>
<dbReference type="GO" id="GO:0003677">
    <property type="term" value="F:DNA binding"/>
    <property type="evidence" value="ECO:0007669"/>
    <property type="project" value="UniProtKB-KW"/>
</dbReference>
<dbReference type="Pfam" id="PF00096">
    <property type="entry name" value="zf-C2H2"/>
    <property type="match status" value="7"/>
</dbReference>
<keyword evidence="10" id="KW-0832">Ubl conjugation</keyword>
<evidence type="ECO:0000256" key="6">
    <source>
        <dbReference type="ARBA" id="ARBA00022723"/>
    </source>
</evidence>
<gene>
    <name evidence="20" type="primary">Znf398_0</name>
    <name evidence="20" type="ORF">PANBIA_R08135</name>
</gene>
<dbReference type="PROSITE" id="PS50157">
    <property type="entry name" value="ZINC_FINGER_C2H2_2"/>
    <property type="match status" value="7"/>
</dbReference>
<evidence type="ECO:0000313" key="21">
    <source>
        <dbReference type="Proteomes" id="UP000545574"/>
    </source>
</evidence>
<keyword evidence="4" id="KW-1017">Isopeptide bond</keyword>
<evidence type="ECO:0000256" key="1">
    <source>
        <dbReference type="ARBA" id="ARBA00003767"/>
    </source>
</evidence>
<dbReference type="PROSITE" id="PS50805">
    <property type="entry name" value="KRAB"/>
    <property type="match status" value="1"/>
</dbReference>
<evidence type="ECO:0000256" key="2">
    <source>
        <dbReference type="ARBA" id="ARBA00004123"/>
    </source>
</evidence>
<feature type="non-terminal residue" evidence="20">
    <location>
        <position position="568"/>
    </location>
</feature>
<dbReference type="SUPFAM" id="SSF109640">
    <property type="entry name" value="KRAB domain (Kruppel-associated box)"/>
    <property type="match status" value="1"/>
</dbReference>
<dbReference type="PROSITE" id="PS00028">
    <property type="entry name" value="ZINC_FINGER_C2H2_1"/>
    <property type="match status" value="6"/>
</dbReference>
<dbReference type="FunFam" id="3.30.160.60:FF:002343">
    <property type="entry name" value="Zinc finger protein 33A"/>
    <property type="match status" value="1"/>
</dbReference>
<accession>A0A7K6MQE5</accession>
<feature type="domain" description="C2H2-type" evidence="17">
    <location>
        <begin position="377"/>
        <end position="404"/>
    </location>
</feature>
<feature type="region of interest" description="Disordered" evidence="16">
    <location>
        <begin position="347"/>
        <end position="375"/>
    </location>
</feature>
<dbReference type="GO" id="GO:0008270">
    <property type="term" value="F:zinc ion binding"/>
    <property type="evidence" value="ECO:0007669"/>
    <property type="project" value="UniProtKB-KW"/>
</dbReference>
<keyword evidence="7" id="KW-0677">Repeat</keyword>
<keyword evidence="9" id="KW-0862">Zinc</keyword>